<proteinExistence type="inferred from homology"/>
<dbReference type="InterPro" id="IPR002898">
    <property type="entry name" value="MotA_ExbB_proton_chnl"/>
</dbReference>
<keyword evidence="4 7" id="KW-1133">Transmembrane helix</keyword>
<evidence type="ECO:0000256" key="1">
    <source>
        <dbReference type="ARBA" id="ARBA00004651"/>
    </source>
</evidence>
<evidence type="ECO:0000256" key="2">
    <source>
        <dbReference type="ARBA" id="ARBA00022475"/>
    </source>
</evidence>
<reference evidence="9 10" key="1">
    <citation type="submission" date="2017-11" db="EMBL/GenBank/DDBJ databases">
        <title>Animal gut microbial communities from fecal samples from Wisconsin, USA.</title>
        <authorList>
            <person name="Neumann A."/>
        </authorList>
    </citation>
    <scope>NUCLEOTIDE SEQUENCE [LARGE SCALE GENOMIC DNA]</scope>
    <source>
        <strain evidence="9 10">UWS3</strain>
    </source>
</reference>
<feature type="transmembrane region" description="Helical" evidence="7">
    <location>
        <begin position="113"/>
        <end position="138"/>
    </location>
</feature>
<keyword evidence="3 7" id="KW-0812">Transmembrane</keyword>
<feature type="transmembrane region" description="Helical" evidence="7">
    <location>
        <begin position="20"/>
        <end position="41"/>
    </location>
</feature>
<evidence type="ECO:0000256" key="3">
    <source>
        <dbReference type="ARBA" id="ARBA00022692"/>
    </source>
</evidence>
<dbReference type="GO" id="GO:0005886">
    <property type="term" value="C:plasma membrane"/>
    <property type="evidence" value="ECO:0007669"/>
    <property type="project" value="UniProtKB-SubCell"/>
</dbReference>
<dbReference type="Pfam" id="PF01618">
    <property type="entry name" value="MotA_ExbB"/>
    <property type="match status" value="1"/>
</dbReference>
<evidence type="ECO:0000256" key="6">
    <source>
        <dbReference type="RuleBase" id="RU004057"/>
    </source>
</evidence>
<feature type="transmembrane region" description="Helical" evidence="7">
    <location>
        <begin position="158"/>
        <end position="183"/>
    </location>
</feature>
<sequence length="206" mass="22198">MSKMLESFNPANSGWQFMWIILAVFAIGIGFSIERIVYILIKSAKGRGKFLNQFGQLISAKQYDQALSLANSSKLPIAKVVAAIVSNRDAGREAMVNACDAVFLTEAPRLTRYISIISVMASISTLIGLMGTIYGLIFTFDAVANKPAAERPKALSDGIAIAMGTTLLGLISAVPQLVIVGILNMNSERLIQEMEEKGLKIINALS</sequence>
<keyword evidence="6" id="KW-0653">Protein transport</keyword>
<keyword evidence="6" id="KW-0813">Transport</keyword>
<evidence type="ECO:0000256" key="7">
    <source>
        <dbReference type="SAM" id="Phobius"/>
    </source>
</evidence>
<dbReference type="RefSeq" id="WP_100424771.1">
    <property type="nucleotide sequence ID" value="NZ_JAQXKX010000060.1"/>
</dbReference>
<dbReference type="InterPro" id="IPR050790">
    <property type="entry name" value="ExbB/TolQ_transport"/>
</dbReference>
<evidence type="ECO:0000256" key="5">
    <source>
        <dbReference type="ARBA" id="ARBA00023136"/>
    </source>
</evidence>
<dbReference type="AlphaFoldDB" id="A0A2M9A4R3"/>
<dbReference type="PANTHER" id="PTHR30625:SF11">
    <property type="entry name" value="MOTA_TOLQ_EXBB PROTON CHANNEL DOMAIN-CONTAINING PROTEIN"/>
    <property type="match status" value="1"/>
</dbReference>
<dbReference type="EMBL" id="PGEX01000001">
    <property type="protein sequence ID" value="PJJ40715.1"/>
    <property type="molecule type" value="Genomic_DNA"/>
</dbReference>
<dbReference type="GO" id="GO:0017038">
    <property type="term" value="P:protein import"/>
    <property type="evidence" value="ECO:0007669"/>
    <property type="project" value="TreeGrafter"/>
</dbReference>
<dbReference type="PANTHER" id="PTHR30625">
    <property type="entry name" value="PROTEIN TOLQ"/>
    <property type="match status" value="1"/>
</dbReference>
<protein>
    <submittedName>
        <fullName evidence="9">Outer membrane transport energization protein ExbB</fullName>
    </submittedName>
</protein>
<feature type="domain" description="MotA/TolQ/ExbB proton channel" evidence="8">
    <location>
        <begin position="76"/>
        <end position="196"/>
    </location>
</feature>
<dbReference type="Proteomes" id="UP000231134">
    <property type="component" value="Unassembled WGS sequence"/>
</dbReference>
<comment type="subcellular location">
    <subcellularLocation>
        <location evidence="1">Cell membrane</location>
        <topology evidence="1">Multi-pass membrane protein</topology>
    </subcellularLocation>
    <subcellularLocation>
        <location evidence="6">Membrane</location>
        <topology evidence="6">Multi-pass membrane protein</topology>
    </subcellularLocation>
</comment>
<evidence type="ECO:0000256" key="4">
    <source>
        <dbReference type="ARBA" id="ARBA00022989"/>
    </source>
</evidence>
<evidence type="ECO:0000313" key="10">
    <source>
        <dbReference type="Proteomes" id="UP000231134"/>
    </source>
</evidence>
<comment type="similarity">
    <text evidence="6">Belongs to the exbB/tolQ family.</text>
</comment>
<evidence type="ECO:0000259" key="8">
    <source>
        <dbReference type="Pfam" id="PF01618"/>
    </source>
</evidence>
<evidence type="ECO:0000313" key="9">
    <source>
        <dbReference type="EMBL" id="PJJ40715.1"/>
    </source>
</evidence>
<dbReference type="OrthoDB" id="9784084at2"/>
<comment type="caution">
    <text evidence="9">The sequence shown here is derived from an EMBL/GenBank/DDBJ whole genome shotgun (WGS) entry which is preliminary data.</text>
</comment>
<gene>
    <name evidence="9" type="ORF">BGX16_0654</name>
</gene>
<accession>A0A2M9A4R3</accession>
<name>A0A2M9A4R3_9BACT</name>
<organism evidence="9 10">
    <name type="scientific">Hallerella succinigenes</name>
    <dbReference type="NCBI Taxonomy" id="1896222"/>
    <lineage>
        <taxon>Bacteria</taxon>
        <taxon>Pseudomonadati</taxon>
        <taxon>Fibrobacterota</taxon>
        <taxon>Fibrobacteria</taxon>
        <taxon>Fibrobacterales</taxon>
        <taxon>Fibrobacteraceae</taxon>
        <taxon>Hallerella</taxon>
    </lineage>
</organism>
<keyword evidence="10" id="KW-1185">Reference proteome</keyword>
<keyword evidence="2" id="KW-1003">Cell membrane</keyword>
<keyword evidence="5 7" id="KW-0472">Membrane</keyword>